<accession>A0A232EQ57</accession>
<proteinExistence type="predicted"/>
<feature type="non-terminal residue" evidence="2">
    <location>
        <position position="1"/>
    </location>
</feature>
<feature type="compositionally biased region" description="Basic and acidic residues" evidence="1">
    <location>
        <begin position="92"/>
        <end position="101"/>
    </location>
</feature>
<comment type="caution">
    <text evidence="2">The sequence shown here is derived from an EMBL/GenBank/DDBJ whole genome shotgun (WGS) entry which is preliminary data.</text>
</comment>
<evidence type="ECO:0000313" key="3">
    <source>
        <dbReference type="Proteomes" id="UP000215335"/>
    </source>
</evidence>
<evidence type="ECO:0000256" key="1">
    <source>
        <dbReference type="SAM" id="MobiDB-lite"/>
    </source>
</evidence>
<keyword evidence="3" id="KW-1185">Reference proteome</keyword>
<dbReference type="AlphaFoldDB" id="A0A232EQ57"/>
<dbReference type="Proteomes" id="UP000215335">
    <property type="component" value="Unassembled WGS sequence"/>
</dbReference>
<dbReference type="EMBL" id="NNAY01002831">
    <property type="protein sequence ID" value="OXU20478.1"/>
    <property type="molecule type" value="Genomic_DNA"/>
</dbReference>
<organism evidence="2 3">
    <name type="scientific">Trichomalopsis sarcophagae</name>
    <dbReference type="NCBI Taxonomy" id="543379"/>
    <lineage>
        <taxon>Eukaryota</taxon>
        <taxon>Metazoa</taxon>
        <taxon>Ecdysozoa</taxon>
        <taxon>Arthropoda</taxon>
        <taxon>Hexapoda</taxon>
        <taxon>Insecta</taxon>
        <taxon>Pterygota</taxon>
        <taxon>Neoptera</taxon>
        <taxon>Endopterygota</taxon>
        <taxon>Hymenoptera</taxon>
        <taxon>Apocrita</taxon>
        <taxon>Proctotrupomorpha</taxon>
        <taxon>Chalcidoidea</taxon>
        <taxon>Pteromalidae</taxon>
        <taxon>Pteromalinae</taxon>
        <taxon>Trichomalopsis</taxon>
    </lineage>
</organism>
<evidence type="ECO:0000313" key="2">
    <source>
        <dbReference type="EMBL" id="OXU20478.1"/>
    </source>
</evidence>
<feature type="non-terminal residue" evidence="2">
    <location>
        <position position="101"/>
    </location>
</feature>
<gene>
    <name evidence="2" type="ORF">TSAR_007947</name>
</gene>
<name>A0A232EQ57_9HYME</name>
<sequence>PKPPIILRLRYLRATACFHVSLSARVVTFVSGFLTHISWFRKPAIFRPGNHPCETTAFENHTFSRHGTVCLTTVNSPDHGKTSDFPGTARHIPGDGSKRIF</sequence>
<feature type="region of interest" description="Disordered" evidence="1">
    <location>
        <begin position="80"/>
        <end position="101"/>
    </location>
</feature>
<protein>
    <submittedName>
        <fullName evidence="2">Uncharacterized protein</fullName>
    </submittedName>
</protein>
<reference evidence="2 3" key="1">
    <citation type="journal article" date="2017" name="Curr. Biol.">
        <title>The Evolution of Venom by Co-option of Single-Copy Genes.</title>
        <authorList>
            <person name="Martinson E.O."/>
            <person name="Mrinalini"/>
            <person name="Kelkar Y.D."/>
            <person name="Chang C.H."/>
            <person name="Werren J.H."/>
        </authorList>
    </citation>
    <scope>NUCLEOTIDE SEQUENCE [LARGE SCALE GENOMIC DNA]</scope>
    <source>
        <strain evidence="2 3">Alberta</strain>
        <tissue evidence="2">Whole body</tissue>
    </source>
</reference>